<evidence type="ECO:0000313" key="2">
    <source>
        <dbReference type="Proteomes" id="UP000247409"/>
    </source>
</evidence>
<dbReference type="AlphaFoldDB" id="A0A2V3IK90"/>
<organism evidence="1 2">
    <name type="scientific">Gracilariopsis chorda</name>
    <dbReference type="NCBI Taxonomy" id="448386"/>
    <lineage>
        <taxon>Eukaryota</taxon>
        <taxon>Rhodophyta</taxon>
        <taxon>Florideophyceae</taxon>
        <taxon>Rhodymeniophycidae</taxon>
        <taxon>Gracilariales</taxon>
        <taxon>Gracilariaceae</taxon>
        <taxon>Gracilariopsis</taxon>
    </lineage>
</organism>
<sequence length="372" mass="42501">MREQRVKAAQHLFKQYKKAKKLPSDATFDRDVVDMTDISDDGRYYGGLLFVPSIAAAYCQYGRRTAAADAAHFDNVGPQSCGTTFEVLTYDTNMHLLPLLFAHFIGTEDYGTWKKVFEECKLIPGFDVPARTTIVDQEKSIDRPYKKVFESAKTFLNLLHVKKNMGAKLGAAKAIGLSLYERALHAPTRAVVDHIVRQYTDKQKEYLGNFYPEELYKACSGLEDTIVTSQGAESQMSASLRNHIRSVEPQKLLQKVVYIQRAGYLTRKSASKAWNNPVPPNIEKQIAVLIRRSRMYTQLSFAMVQREWRQLQPVLRMERCNGEYVYLMRNTHLRIVAGTQQMGMDCHASMESPFYAKNMEMQTYIGSLLVFI</sequence>
<keyword evidence="2" id="KW-1185">Reference proteome</keyword>
<dbReference type="EMBL" id="NBIV01000161">
    <property type="protein sequence ID" value="PXF42487.1"/>
    <property type="molecule type" value="Genomic_DNA"/>
</dbReference>
<evidence type="ECO:0000313" key="1">
    <source>
        <dbReference type="EMBL" id="PXF42487.1"/>
    </source>
</evidence>
<gene>
    <name evidence="1" type="ORF">BWQ96_07796</name>
</gene>
<accession>A0A2V3IK90</accession>
<proteinExistence type="predicted"/>
<evidence type="ECO:0008006" key="3">
    <source>
        <dbReference type="Google" id="ProtNLM"/>
    </source>
</evidence>
<dbReference type="Proteomes" id="UP000247409">
    <property type="component" value="Unassembled WGS sequence"/>
</dbReference>
<reference evidence="1 2" key="1">
    <citation type="journal article" date="2018" name="Mol. Biol. Evol.">
        <title>Analysis of the draft genome of the red seaweed Gracilariopsis chorda provides insights into genome size evolution in Rhodophyta.</title>
        <authorList>
            <person name="Lee J."/>
            <person name="Yang E.C."/>
            <person name="Graf L."/>
            <person name="Yang J.H."/>
            <person name="Qiu H."/>
            <person name="Zel Zion U."/>
            <person name="Chan C.X."/>
            <person name="Stephens T.G."/>
            <person name="Weber A.P.M."/>
            <person name="Boo G.H."/>
            <person name="Boo S.M."/>
            <person name="Kim K.M."/>
            <person name="Shin Y."/>
            <person name="Jung M."/>
            <person name="Lee S.J."/>
            <person name="Yim H.S."/>
            <person name="Lee J.H."/>
            <person name="Bhattacharya D."/>
            <person name="Yoon H.S."/>
        </authorList>
    </citation>
    <scope>NUCLEOTIDE SEQUENCE [LARGE SCALE GENOMIC DNA]</scope>
    <source>
        <strain evidence="1 2">SKKU-2015</strain>
        <tissue evidence="1">Whole body</tissue>
    </source>
</reference>
<protein>
    <recommendedName>
        <fullName evidence="3">MULE transposase domain-containing protein</fullName>
    </recommendedName>
</protein>
<dbReference type="OrthoDB" id="10655795at2759"/>
<name>A0A2V3IK90_9FLOR</name>
<comment type="caution">
    <text evidence="1">The sequence shown here is derived from an EMBL/GenBank/DDBJ whole genome shotgun (WGS) entry which is preliminary data.</text>
</comment>